<gene>
    <name evidence="9" type="primary">adeP</name>
    <name evidence="9" type="ORF">N508_001498</name>
</gene>
<evidence type="ECO:0000256" key="5">
    <source>
        <dbReference type="ARBA" id="ARBA00022692"/>
    </source>
</evidence>
<keyword evidence="5 8" id="KW-0812">Transmembrane</keyword>
<evidence type="ECO:0000256" key="1">
    <source>
        <dbReference type="ARBA" id="ARBA00004651"/>
    </source>
</evidence>
<accession>V2RKS1</accession>
<dbReference type="EMBL" id="CP097562">
    <property type="protein sequence ID" value="USF24412.1"/>
    <property type="molecule type" value="Genomic_DNA"/>
</dbReference>
<keyword evidence="7 8" id="KW-0472">Membrane</keyword>
<keyword evidence="3 8" id="KW-0813">Transport</keyword>
<dbReference type="PIRSF" id="PIRSF005353">
    <property type="entry name" value="PbuG"/>
    <property type="match status" value="1"/>
</dbReference>
<dbReference type="KEGG" id="msch:N508_001498"/>
<sequence length="430" mass="46108">MLDKFFGITFSGSTVKREIIAGLTTFMTMSYIIFVNPDILSNSGMPRDALITATCLAAAFASILMGLYANYPIGLATSMTSNVFFAFVIVKSMGLSWQEGLAAVFIVGVLFIFITVGRIRELIMDAIPISLKMGIPAGIGIFLMFIGLQSAGIIVNNDATLVTYGDFHNINMLLSIFGLLLMIILHIRKVTGAILISIVVVTIISIPLGLTKMPDGIVSVPPSAAPVFFQMDFSNILNSNFLMAVFTMLFMAVFDTIGTLMGVAQRAGFVDEKGNMLRAKKAFMADALGSTAGSIFGVSTVGAYIESITGVESGGRTGLTAVIIGLLFIFAMFFSPLIQIVPSAATAPALIFVGILMFSVVEKINFKDWTELAPAVIAVIMTPLTYNIAMGIELSILAYVIIKAGTGRYKEISKTMLVLSIIFILKEIFA</sequence>
<evidence type="ECO:0000313" key="10">
    <source>
        <dbReference type="Proteomes" id="UP000017429"/>
    </source>
</evidence>
<dbReference type="PANTHER" id="PTHR43337">
    <property type="entry name" value="XANTHINE/URACIL PERMEASE C887.17-RELATED"/>
    <property type="match status" value="1"/>
</dbReference>
<dbReference type="GO" id="GO:0005886">
    <property type="term" value="C:plasma membrane"/>
    <property type="evidence" value="ECO:0007669"/>
    <property type="project" value="UniProtKB-SubCell"/>
</dbReference>
<evidence type="ECO:0000256" key="2">
    <source>
        <dbReference type="ARBA" id="ARBA00005697"/>
    </source>
</evidence>
<proteinExistence type="inferred from homology"/>
<keyword evidence="10" id="KW-1185">Reference proteome</keyword>
<protein>
    <submittedName>
        <fullName evidence="9">Adenine permease AdeP</fullName>
    </submittedName>
</protein>
<dbReference type="Proteomes" id="UP000017429">
    <property type="component" value="Chromosome"/>
</dbReference>
<comment type="subcellular location">
    <subcellularLocation>
        <location evidence="1 8">Cell membrane</location>
        <topology evidence="1 8">Multi-pass membrane protein</topology>
    </subcellularLocation>
</comment>
<dbReference type="InterPro" id="IPR045018">
    <property type="entry name" value="Azg-like"/>
</dbReference>
<evidence type="ECO:0000313" key="9">
    <source>
        <dbReference type="EMBL" id="USF24412.1"/>
    </source>
</evidence>
<dbReference type="AlphaFoldDB" id="V2RKS1"/>
<comment type="similarity">
    <text evidence="2 8">Belongs to the nucleobase:cation symporter-2 (NCS2) (TC 2.A.40) family. Azg-like subfamily.</text>
</comment>
<reference evidence="9" key="1">
    <citation type="journal article" date="2014" name="Genome Announc.">
        <title>Draft genome sequences of the altered schaedler flora, a defined bacterial community from gnotobiotic mice.</title>
        <authorList>
            <person name="Wannemuehler M.J."/>
            <person name="Overstreet A.M."/>
            <person name="Ward D.V."/>
            <person name="Phillips G.J."/>
        </authorList>
    </citation>
    <scope>NUCLEOTIDE SEQUENCE</scope>
    <source>
        <strain evidence="9">ASF457</strain>
    </source>
</reference>
<keyword evidence="4 8" id="KW-1003">Cell membrane</keyword>
<evidence type="ECO:0000256" key="3">
    <source>
        <dbReference type="ARBA" id="ARBA00022448"/>
    </source>
</evidence>
<dbReference type="eggNOG" id="COG2252">
    <property type="taxonomic scope" value="Bacteria"/>
</dbReference>
<reference evidence="9" key="3">
    <citation type="submission" date="2022-06" db="EMBL/GenBank/DDBJ databases">
        <title>Resources to Facilitate Use of the Altered Schaedler Flora (ASF) Mouse Model to Study Microbiome Function.</title>
        <authorList>
            <person name="Proctor A."/>
            <person name="Parvinroo S."/>
            <person name="Richie T."/>
            <person name="Jia X."/>
            <person name="Lee S.T.M."/>
            <person name="Karp P.D."/>
            <person name="Paley S."/>
            <person name="Kostic A.D."/>
            <person name="Pierre J.F."/>
            <person name="Wannemuehler M.J."/>
            <person name="Phillips G.J."/>
        </authorList>
    </citation>
    <scope>NUCLEOTIDE SEQUENCE</scope>
    <source>
        <strain evidence="9">ASF457</strain>
    </source>
</reference>
<name>V2RKS1_9BACT</name>
<keyword evidence="6 8" id="KW-1133">Transmembrane helix</keyword>
<dbReference type="GO" id="GO:0005345">
    <property type="term" value="F:purine nucleobase transmembrane transporter activity"/>
    <property type="evidence" value="ECO:0007669"/>
    <property type="project" value="TreeGrafter"/>
</dbReference>
<evidence type="ECO:0000256" key="4">
    <source>
        <dbReference type="ARBA" id="ARBA00022475"/>
    </source>
</evidence>
<organism evidence="9 10">
    <name type="scientific">Mucispirillum schaedleri ASF457</name>
    <dbReference type="NCBI Taxonomy" id="1379858"/>
    <lineage>
        <taxon>Bacteria</taxon>
        <taxon>Pseudomonadati</taxon>
        <taxon>Deferribacterota</taxon>
        <taxon>Deferribacteres</taxon>
        <taxon>Deferribacterales</taxon>
        <taxon>Mucispirillaceae</taxon>
        <taxon>Mucispirillum</taxon>
    </lineage>
</organism>
<dbReference type="InterPro" id="IPR006043">
    <property type="entry name" value="NCS2"/>
</dbReference>
<evidence type="ECO:0000256" key="8">
    <source>
        <dbReference type="PIRNR" id="PIRNR005353"/>
    </source>
</evidence>
<dbReference type="InterPro" id="IPR026033">
    <property type="entry name" value="Azg-like_bact_archaea"/>
</dbReference>
<evidence type="ECO:0000256" key="6">
    <source>
        <dbReference type="ARBA" id="ARBA00022989"/>
    </source>
</evidence>
<dbReference type="PANTHER" id="PTHR43337:SF1">
    <property type="entry name" value="XANTHINE_URACIL PERMEASE C887.17-RELATED"/>
    <property type="match status" value="1"/>
</dbReference>
<evidence type="ECO:0000256" key="7">
    <source>
        <dbReference type="ARBA" id="ARBA00023136"/>
    </source>
</evidence>
<dbReference type="Pfam" id="PF00860">
    <property type="entry name" value="Xan_ur_permease"/>
    <property type="match status" value="1"/>
</dbReference>
<dbReference type="RefSeq" id="WP_023275794.1">
    <property type="nucleotide sequence ID" value="NZ_CP097562.1"/>
</dbReference>
<reference evidence="9" key="2">
    <citation type="submission" date="2022-05" db="EMBL/GenBank/DDBJ databases">
        <authorList>
            <person name="Proctor A.L."/>
            <person name="Phillips G.J."/>
            <person name="Wannemuehler M.J."/>
        </authorList>
    </citation>
    <scope>NUCLEOTIDE SEQUENCE</scope>
    <source>
        <strain evidence="9">ASF457</strain>
    </source>
</reference>